<keyword evidence="6" id="KW-0812">Transmembrane</keyword>
<reference evidence="8 9" key="1">
    <citation type="submission" date="2019-08" db="EMBL/GenBank/DDBJ databases">
        <title>In-depth cultivation of the pig gut microbiome towards novel bacterial diversity and tailored functional studies.</title>
        <authorList>
            <person name="Wylensek D."/>
            <person name="Hitch T.C.A."/>
            <person name="Clavel T."/>
        </authorList>
    </citation>
    <scope>NUCLEOTIDE SEQUENCE [LARGE SCALE GENOMIC DNA]</scope>
    <source>
        <strain evidence="8 9">WCA-693-APC-MOT-I</strain>
    </source>
</reference>
<dbReference type="RefSeq" id="WP_154520376.1">
    <property type="nucleotide sequence ID" value="NZ_VUMT01000053.1"/>
</dbReference>
<evidence type="ECO:0000256" key="3">
    <source>
        <dbReference type="ARBA" id="ARBA00022801"/>
    </source>
</evidence>
<dbReference type="InterPro" id="IPR036034">
    <property type="entry name" value="PDZ_sf"/>
</dbReference>
<protein>
    <submittedName>
        <fullName evidence="8">S41 family peptidase</fullName>
    </submittedName>
</protein>
<dbReference type="InterPro" id="IPR004447">
    <property type="entry name" value="Peptidase_S41A"/>
</dbReference>
<comment type="similarity">
    <text evidence="1 5">Belongs to the peptidase S41A family.</text>
</comment>
<dbReference type="GO" id="GO:0007165">
    <property type="term" value="P:signal transduction"/>
    <property type="evidence" value="ECO:0007669"/>
    <property type="project" value="TreeGrafter"/>
</dbReference>
<dbReference type="Gene3D" id="3.30.750.44">
    <property type="match status" value="1"/>
</dbReference>
<evidence type="ECO:0000313" key="9">
    <source>
        <dbReference type="Proteomes" id="UP000482209"/>
    </source>
</evidence>
<dbReference type="Pfam" id="PF03572">
    <property type="entry name" value="Peptidase_S41"/>
    <property type="match status" value="1"/>
</dbReference>
<dbReference type="Pfam" id="PF17820">
    <property type="entry name" value="PDZ_6"/>
    <property type="match status" value="1"/>
</dbReference>
<dbReference type="PROSITE" id="PS50106">
    <property type="entry name" value="PDZ"/>
    <property type="match status" value="1"/>
</dbReference>
<dbReference type="GO" id="GO:0008236">
    <property type="term" value="F:serine-type peptidase activity"/>
    <property type="evidence" value="ECO:0007669"/>
    <property type="project" value="UniProtKB-KW"/>
</dbReference>
<keyword evidence="2 5" id="KW-0645">Protease</keyword>
<dbReference type="Pfam" id="PF22694">
    <property type="entry name" value="CtpB_N-like"/>
    <property type="match status" value="1"/>
</dbReference>
<dbReference type="SUPFAM" id="SSF52096">
    <property type="entry name" value="ClpP/crotonase"/>
    <property type="match status" value="1"/>
</dbReference>
<dbReference type="InterPro" id="IPR001478">
    <property type="entry name" value="PDZ"/>
</dbReference>
<evidence type="ECO:0000256" key="6">
    <source>
        <dbReference type="SAM" id="Phobius"/>
    </source>
</evidence>
<dbReference type="FunFam" id="2.30.42.10:FF:000063">
    <property type="entry name" value="Peptidase, S41 family"/>
    <property type="match status" value="1"/>
</dbReference>
<keyword evidence="6" id="KW-0472">Membrane</keyword>
<dbReference type="InterPro" id="IPR055210">
    <property type="entry name" value="CtpA/B_N"/>
</dbReference>
<sequence>MKNRFTTGVLVGAGSAVFAILLAAFLILGKGNLVINRNVAEENSQIIKKVSLLEQYIDTYYLRDTDKKQYAEGIYKGLLASLDDPYSTYYTKEEYDEVMTKSSGTYCGIGASVMQDGKSGVITIVSPFEGSPAEEAGVLPGDIVYKVEGKEVTGKDLSEVVSKMKGEEGTTVDMSLLRDTEVIDVTITRKEIETPTVQSKMLEKEKIGYIRISGFEGVTAEQFKSALEELEQKGEKGLIIDLRGNGGGRLDAVVDMLDRMLPKGVIVSTKTKEGKGEEYKSSGKEQFDKPLAVLINGNSASASEVFAGAIQDYGIGKLVGTTSFGKGIVQTVFKLDDGSAVKLTTSEYFTPKGRNIHGKGLKPDVEVELDEELAKKINIKESDDNQLQKAIDVVQGMME</sequence>
<dbReference type="NCBIfam" id="TIGR00225">
    <property type="entry name" value="prc"/>
    <property type="match status" value="1"/>
</dbReference>
<keyword evidence="6" id="KW-1133">Transmembrane helix</keyword>
<comment type="caution">
    <text evidence="8">The sequence shown here is derived from an EMBL/GenBank/DDBJ whole genome shotgun (WGS) entry which is preliminary data.</text>
</comment>
<organism evidence="8 9">
    <name type="scientific">Velocimicrobium porci</name>
    <dbReference type="NCBI Taxonomy" id="2606634"/>
    <lineage>
        <taxon>Bacteria</taxon>
        <taxon>Bacillati</taxon>
        <taxon>Bacillota</taxon>
        <taxon>Clostridia</taxon>
        <taxon>Lachnospirales</taxon>
        <taxon>Lachnospiraceae</taxon>
        <taxon>Velocimicrobium</taxon>
    </lineage>
</organism>
<dbReference type="SMART" id="SM00245">
    <property type="entry name" value="TSPc"/>
    <property type="match status" value="1"/>
</dbReference>
<gene>
    <name evidence="8" type="ORF">FYJ58_14340</name>
</gene>
<dbReference type="InterPro" id="IPR041489">
    <property type="entry name" value="PDZ_6"/>
</dbReference>
<accession>A0A6L5Y2M5</accession>
<dbReference type="CDD" id="cd06782">
    <property type="entry name" value="cpPDZ_CPP-like"/>
    <property type="match status" value="1"/>
</dbReference>
<evidence type="ECO:0000256" key="4">
    <source>
        <dbReference type="ARBA" id="ARBA00022825"/>
    </source>
</evidence>
<name>A0A6L5Y2M5_9FIRM</name>
<dbReference type="InterPro" id="IPR005151">
    <property type="entry name" value="Tail-specific_protease"/>
</dbReference>
<dbReference type="GO" id="GO:0006508">
    <property type="term" value="P:proteolysis"/>
    <property type="evidence" value="ECO:0007669"/>
    <property type="project" value="UniProtKB-KW"/>
</dbReference>
<dbReference type="CDD" id="cd07560">
    <property type="entry name" value="Peptidase_S41_CPP"/>
    <property type="match status" value="1"/>
</dbReference>
<evidence type="ECO:0000313" key="8">
    <source>
        <dbReference type="EMBL" id="MSS65031.1"/>
    </source>
</evidence>
<evidence type="ECO:0000256" key="5">
    <source>
        <dbReference type="RuleBase" id="RU004404"/>
    </source>
</evidence>
<dbReference type="Proteomes" id="UP000482209">
    <property type="component" value="Unassembled WGS sequence"/>
</dbReference>
<dbReference type="SMART" id="SM00228">
    <property type="entry name" value="PDZ"/>
    <property type="match status" value="1"/>
</dbReference>
<keyword evidence="4 5" id="KW-0720">Serine protease</keyword>
<dbReference type="InterPro" id="IPR029045">
    <property type="entry name" value="ClpP/crotonase-like_dom_sf"/>
</dbReference>
<dbReference type="Gene3D" id="2.30.42.10">
    <property type="match status" value="1"/>
</dbReference>
<evidence type="ECO:0000259" key="7">
    <source>
        <dbReference type="PROSITE" id="PS50106"/>
    </source>
</evidence>
<dbReference type="AlphaFoldDB" id="A0A6L5Y2M5"/>
<dbReference type="GO" id="GO:0004175">
    <property type="term" value="F:endopeptidase activity"/>
    <property type="evidence" value="ECO:0007669"/>
    <property type="project" value="TreeGrafter"/>
</dbReference>
<dbReference type="GO" id="GO:0030288">
    <property type="term" value="C:outer membrane-bounded periplasmic space"/>
    <property type="evidence" value="ECO:0007669"/>
    <property type="project" value="TreeGrafter"/>
</dbReference>
<proteinExistence type="inferred from homology"/>
<dbReference type="Gene3D" id="3.90.226.10">
    <property type="entry name" value="2-enoyl-CoA Hydratase, Chain A, domain 1"/>
    <property type="match status" value="1"/>
</dbReference>
<keyword evidence="9" id="KW-1185">Reference proteome</keyword>
<dbReference type="EMBL" id="VUMT01000053">
    <property type="protein sequence ID" value="MSS65031.1"/>
    <property type="molecule type" value="Genomic_DNA"/>
</dbReference>
<dbReference type="PANTHER" id="PTHR32060">
    <property type="entry name" value="TAIL-SPECIFIC PROTEASE"/>
    <property type="match status" value="1"/>
</dbReference>
<evidence type="ECO:0000256" key="2">
    <source>
        <dbReference type="ARBA" id="ARBA00022670"/>
    </source>
</evidence>
<feature type="domain" description="PDZ" evidence="7">
    <location>
        <begin position="95"/>
        <end position="165"/>
    </location>
</feature>
<dbReference type="PANTHER" id="PTHR32060:SF30">
    <property type="entry name" value="CARBOXY-TERMINAL PROCESSING PROTEASE CTPA"/>
    <property type="match status" value="1"/>
</dbReference>
<feature type="transmembrane region" description="Helical" evidence="6">
    <location>
        <begin position="7"/>
        <end position="28"/>
    </location>
</feature>
<keyword evidence="3 5" id="KW-0378">Hydrolase</keyword>
<dbReference type="SUPFAM" id="SSF50156">
    <property type="entry name" value="PDZ domain-like"/>
    <property type="match status" value="1"/>
</dbReference>
<evidence type="ECO:0000256" key="1">
    <source>
        <dbReference type="ARBA" id="ARBA00009179"/>
    </source>
</evidence>